<evidence type="ECO:0000313" key="2">
    <source>
        <dbReference type="Proteomes" id="UP000198226"/>
    </source>
</evidence>
<accession>A0A120F726</accession>
<dbReference type="Proteomes" id="UP000198226">
    <property type="component" value="Chromosome I"/>
</dbReference>
<proteinExistence type="predicted"/>
<name>A0A120F726_9ACTN</name>
<organism evidence="1 2">
    <name type="scientific">Micromonospora rifamycinica</name>
    <dbReference type="NCBI Taxonomy" id="291594"/>
    <lineage>
        <taxon>Bacteria</taxon>
        <taxon>Bacillati</taxon>
        <taxon>Actinomycetota</taxon>
        <taxon>Actinomycetes</taxon>
        <taxon>Micromonosporales</taxon>
        <taxon>Micromonosporaceae</taxon>
        <taxon>Micromonospora</taxon>
    </lineage>
</organism>
<sequence>MGRHLMGAYEIRMRLGVSRQRVEQLMKRPDWPKPYESLATGRIWRTEDIEAWIREHRPNLPDEA</sequence>
<dbReference type="EMBL" id="LT607752">
    <property type="protein sequence ID" value="SCG78340.1"/>
    <property type="molecule type" value="Genomic_DNA"/>
</dbReference>
<dbReference type="RefSeq" id="WP_067315487.1">
    <property type="nucleotide sequence ID" value="NZ_JBEYAT010000016.1"/>
</dbReference>
<gene>
    <name evidence="1" type="ORF">GA0070623_4377</name>
</gene>
<dbReference type="AlphaFoldDB" id="A0A120F726"/>
<dbReference type="OrthoDB" id="3400183at2"/>
<reference evidence="2" key="1">
    <citation type="submission" date="2016-06" db="EMBL/GenBank/DDBJ databases">
        <authorList>
            <person name="Varghese N."/>
            <person name="Submissions Spin"/>
        </authorList>
    </citation>
    <scope>NUCLEOTIDE SEQUENCE [LARGE SCALE GENOMIC DNA]</scope>
    <source>
        <strain evidence="2">DSM 44983</strain>
    </source>
</reference>
<keyword evidence="2" id="KW-1185">Reference proteome</keyword>
<protein>
    <submittedName>
        <fullName evidence="1">Uncharacterized protein</fullName>
    </submittedName>
</protein>
<evidence type="ECO:0000313" key="1">
    <source>
        <dbReference type="EMBL" id="SCG78340.1"/>
    </source>
</evidence>